<dbReference type="Gene3D" id="1.20.144.10">
    <property type="entry name" value="Phosphatidic acid phosphatase type 2/haloperoxidase"/>
    <property type="match status" value="1"/>
</dbReference>
<name>A0ABT2FQ12_9GAMM</name>
<dbReference type="Pfam" id="PF01569">
    <property type="entry name" value="PAP2"/>
    <property type="match status" value="1"/>
</dbReference>
<dbReference type="SUPFAM" id="SSF48317">
    <property type="entry name" value="Acid phosphatase/Vanadium-dependent haloperoxidase"/>
    <property type="match status" value="1"/>
</dbReference>
<evidence type="ECO:0000313" key="4">
    <source>
        <dbReference type="EMBL" id="MCS4558445.1"/>
    </source>
</evidence>
<evidence type="ECO:0000256" key="1">
    <source>
        <dbReference type="ARBA" id="ARBA00022729"/>
    </source>
</evidence>
<dbReference type="EMBL" id="JAKOGG010000021">
    <property type="protein sequence ID" value="MCS4558445.1"/>
    <property type="molecule type" value="Genomic_DNA"/>
</dbReference>
<evidence type="ECO:0000256" key="2">
    <source>
        <dbReference type="SAM" id="SignalP"/>
    </source>
</evidence>
<dbReference type="InterPro" id="IPR000326">
    <property type="entry name" value="PAP2/HPO"/>
</dbReference>
<reference evidence="4 5" key="1">
    <citation type="submission" date="2022-02" db="EMBL/GenBank/DDBJ databases">
        <authorList>
            <person name="Zhuang L."/>
        </authorList>
    </citation>
    <scope>NUCLEOTIDE SEQUENCE [LARGE SCALE GENOMIC DNA]</scope>
    <source>
        <strain evidence="4 5">C32</strain>
    </source>
</reference>
<dbReference type="NCBIfam" id="TIGR02601">
    <property type="entry name" value="autotrns_rpt"/>
    <property type="match status" value="1"/>
</dbReference>
<dbReference type="PROSITE" id="PS51257">
    <property type="entry name" value="PROKAR_LIPOPROTEIN"/>
    <property type="match status" value="1"/>
</dbReference>
<dbReference type="RefSeq" id="WP_238898264.1">
    <property type="nucleotide sequence ID" value="NZ_JAKOGG010000021.1"/>
</dbReference>
<keyword evidence="5" id="KW-1185">Reference proteome</keyword>
<evidence type="ECO:0000313" key="5">
    <source>
        <dbReference type="Proteomes" id="UP001201549"/>
    </source>
</evidence>
<feature type="chain" id="PRO_5047175652" evidence="2">
    <location>
        <begin position="28"/>
        <end position="697"/>
    </location>
</feature>
<sequence length="697" mass="73762">MKPCTLAPNVLSLAVVAALTFGLTACGSDSDGKVTEPAVPQGSDAALVVAAPDSSYPLPVVDNAANNSNSATRYNIDENPIARMLSGINALWYVGQADWQNNANGNGPDSFADQQIVNAQLWQENIKYVVDVTSKRTTEQAVLAFLDDQRSKNYSVIDGLGPLTDAYVAASGAYTDIHVPTVAQVTGDGRYYAANNDGISYAGSLDSELGAVVQLVTDFRQNAPASTSASKYIFSTPRPWRMDDSGAVDYLGSALYTCNDQDNGSSYQDWIFDNYTSSVKIVPGLMCARRHHESSIIADDQENRRKDGGYPSGHTNAGYLAALAYAYAVPQRYSEMLTRASQLGEDRILAGMHSPVDVMGGRMHALAVAAYALGQTEIQANAENAYQQAQAYFGARAEAAGQSLYDYAHNHVANETGMIIGDQVNAQVFNNNTYADHQANKALYRQRLTYGFTQDSSKAGQDPVVPEGAERLLASRLPYLSAEQRRQVLYTTEIDSGYALLDASNGWGRLDLVSAADGYGALLANVTVTMDASEGGFNASDRWQNDISGAGMLTKAGSGSLGLSGNNSYSGGTIINGGTLTALSPSALGSGDVYLTDGSLAVDSTGSVNVGGNLTLKGGNLALVMDTDASQLTAAGTVWLENASLTLDMSQYPTADKLQLTLVRGADVAGKFSNVTAAGYKVTLKYHHDSVVAELSK</sequence>
<dbReference type="InterPro" id="IPR001011">
    <property type="entry name" value="Acid_Pase_classA_bac"/>
</dbReference>
<feature type="signal peptide" evidence="2">
    <location>
        <begin position="1"/>
        <end position="27"/>
    </location>
</feature>
<keyword evidence="1 2" id="KW-0732">Signal</keyword>
<accession>A0ABT2FQ12</accession>
<dbReference type="PRINTS" id="PR00483">
    <property type="entry name" value="BACPHPHTASE"/>
</dbReference>
<dbReference type="Pfam" id="PF12951">
    <property type="entry name" value="PATR"/>
    <property type="match status" value="1"/>
</dbReference>
<dbReference type="InterPro" id="IPR013425">
    <property type="entry name" value="Autotrns_rpt"/>
</dbReference>
<gene>
    <name evidence="4" type="ORF">L9G74_18570</name>
</gene>
<organism evidence="4 5">
    <name type="scientific">Shewanella electrica</name>
    <dbReference type="NCBI Taxonomy" id="515560"/>
    <lineage>
        <taxon>Bacteria</taxon>
        <taxon>Pseudomonadati</taxon>
        <taxon>Pseudomonadota</taxon>
        <taxon>Gammaproteobacteria</taxon>
        <taxon>Alteromonadales</taxon>
        <taxon>Shewanellaceae</taxon>
        <taxon>Shewanella</taxon>
    </lineage>
</organism>
<protein>
    <submittedName>
        <fullName evidence="4">Phosphatase PAP2 family protein</fullName>
    </submittedName>
</protein>
<evidence type="ECO:0000259" key="3">
    <source>
        <dbReference type="Pfam" id="PF01569"/>
    </source>
</evidence>
<comment type="caution">
    <text evidence="4">The sequence shown here is derived from an EMBL/GenBank/DDBJ whole genome shotgun (WGS) entry which is preliminary data.</text>
</comment>
<proteinExistence type="predicted"/>
<dbReference type="Proteomes" id="UP001201549">
    <property type="component" value="Unassembled WGS sequence"/>
</dbReference>
<reference evidence="5" key="2">
    <citation type="submission" date="2023-07" db="EMBL/GenBank/DDBJ databases">
        <title>Shewanella mangrovi sp. nov., an acetaldehyde- degrading bacterium isolated from mangrove sediment.</title>
        <authorList>
            <person name="Liu Y."/>
        </authorList>
    </citation>
    <scope>NUCLEOTIDE SEQUENCE [LARGE SCALE GENOMIC DNA]</scope>
    <source>
        <strain evidence="5">C32</strain>
    </source>
</reference>
<feature type="domain" description="Phosphatidic acid phosphatase type 2/haloperoxidase" evidence="3">
    <location>
        <begin position="225"/>
        <end position="373"/>
    </location>
</feature>
<dbReference type="InterPro" id="IPR036938">
    <property type="entry name" value="PAP2/HPO_sf"/>
</dbReference>